<evidence type="ECO:0000256" key="7">
    <source>
        <dbReference type="ARBA" id="ARBA00023316"/>
    </source>
</evidence>
<dbReference type="Proteomes" id="UP001187192">
    <property type="component" value="Unassembled WGS sequence"/>
</dbReference>
<comment type="subcellular location">
    <subcellularLocation>
        <location evidence="1">Secreted</location>
        <location evidence="1">Cell wall</location>
    </subcellularLocation>
</comment>
<dbReference type="InterPro" id="IPR000743">
    <property type="entry name" value="Glyco_hydro_28"/>
</dbReference>
<dbReference type="AlphaFoldDB" id="A0AA87ZZC3"/>
<dbReference type="GO" id="GO:0004650">
    <property type="term" value="F:polygalacturonase activity"/>
    <property type="evidence" value="ECO:0007669"/>
    <property type="project" value="InterPro"/>
</dbReference>
<evidence type="ECO:0000256" key="4">
    <source>
        <dbReference type="ARBA" id="ARBA00022525"/>
    </source>
</evidence>
<comment type="caution">
    <text evidence="9">The sequence shown here is derived from an EMBL/GenBank/DDBJ whole genome shotgun (WGS) entry which is preliminary data.</text>
</comment>
<keyword evidence="3" id="KW-0134">Cell wall</keyword>
<protein>
    <recommendedName>
        <fullName evidence="11">Polygalacturonase</fullName>
    </recommendedName>
</protein>
<keyword evidence="10" id="KW-1185">Reference proteome</keyword>
<organism evidence="9 10">
    <name type="scientific">Ficus carica</name>
    <name type="common">Common fig</name>
    <dbReference type="NCBI Taxonomy" id="3494"/>
    <lineage>
        <taxon>Eukaryota</taxon>
        <taxon>Viridiplantae</taxon>
        <taxon>Streptophyta</taxon>
        <taxon>Embryophyta</taxon>
        <taxon>Tracheophyta</taxon>
        <taxon>Spermatophyta</taxon>
        <taxon>Magnoliopsida</taxon>
        <taxon>eudicotyledons</taxon>
        <taxon>Gunneridae</taxon>
        <taxon>Pentapetalae</taxon>
        <taxon>rosids</taxon>
        <taxon>fabids</taxon>
        <taxon>Rosales</taxon>
        <taxon>Moraceae</taxon>
        <taxon>Ficeae</taxon>
        <taxon>Ficus</taxon>
    </lineage>
</organism>
<evidence type="ECO:0000256" key="3">
    <source>
        <dbReference type="ARBA" id="ARBA00022512"/>
    </source>
</evidence>
<dbReference type="EMBL" id="BTGU01000020">
    <property type="protein sequence ID" value="GMN45153.1"/>
    <property type="molecule type" value="Genomic_DNA"/>
</dbReference>
<accession>A0AA87ZZC3</accession>
<dbReference type="GO" id="GO:0071555">
    <property type="term" value="P:cell wall organization"/>
    <property type="evidence" value="ECO:0007669"/>
    <property type="project" value="UniProtKB-KW"/>
</dbReference>
<dbReference type="PANTHER" id="PTHR31375">
    <property type="match status" value="1"/>
</dbReference>
<keyword evidence="6 8" id="KW-0326">Glycosidase</keyword>
<keyword evidence="4" id="KW-0964">Secreted</keyword>
<dbReference type="InterPro" id="IPR011050">
    <property type="entry name" value="Pectin_lyase_fold/virulence"/>
</dbReference>
<evidence type="ECO:0000256" key="8">
    <source>
        <dbReference type="RuleBase" id="RU361169"/>
    </source>
</evidence>
<dbReference type="InterPro" id="IPR012334">
    <property type="entry name" value="Pectin_lyas_fold"/>
</dbReference>
<gene>
    <name evidence="9" type="ORF">TIFTF001_014340</name>
</gene>
<evidence type="ECO:0000256" key="5">
    <source>
        <dbReference type="ARBA" id="ARBA00022801"/>
    </source>
</evidence>
<evidence type="ECO:0000256" key="6">
    <source>
        <dbReference type="ARBA" id="ARBA00023295"/>
    </source>
</evidence>
<dbReference type="Gene3D" id="2.160.20.10">
    <property type="entry name" value="Single-stranded right-handed beta-helix, Pectin lyase-like"/>
    <property type="match status" value="1"/>
</dbReference>
<dbReference type="SUPFAM" id="SSF51126">
    <property type="entry name" value="Pectin lyase-like"/>
    <property type="match status" value="1"/>
</dbReference>
<dbReference type="Pfam" id="PF00295">
    <property type="entry name" value="Glyco_hydro_28"/>
    <property type="match status" value="1"/>
</dbReference>
<evidence type="ECO:0000256" key="2">
    <source>
        <dbReference type="ARBA" id="ARBA00008834"/>
    </source>
</evidence>
<evidence type="ECO:0000313" key="9">
    <source>
        <dbReference type="EMBL" id="GMN45153.1"/>
    </source>
</evidence>
<proteinExistence type="inferred from homology"/>
<evidence type="ECO:0008006" key="11">
    <source>
        <dbReference type="Google" id="ProtNLM"/>
    </source>
</evidence>
<comment type="similarity">
    <text evidence="2 8">Belongs to the glycosyl hydrolase 28 family.</text>
</comment>
<keyword evidence="5 8" id="KW-0378">Hydrolase</keyword>
<evidence type="ECO:0000256" key="1">
    <source>
        <dbReference type="ARBA" id="ARBA00004191"/>
    </source>
</evidence>
<reference evidence="9" key="1">
    <citation type="submission" date="2023-07" db="EMBL/GenBank/DDBJ databases">
        <title>draft genome sequence of fig (Ficus carica).</title>
        <authorList>
            <person name="Takahashi T."/>
            <person name="Nishimura K."/>
        </authorList>
    </citation>
    <scope>NUCLEOTIDE SEQUENCE</scope>
</reference>
<dbReference type="GO" id="GO:0005975">
    <property type="term" value="P:carbohydrate metabolic process"/>
    <property type="evidence" value="ECO:0007669"/>
    <property type="project" value="InterPro"/>
</dbReference>
<evidence type="ECO:0000313" key="10">
    <source>
        <dbReference type="Proteomes" id="UP001187192"/>
    </source>
</evidence>
<keyword evidence="7" id="KW-0961">Cell wall biogenesis/degradation</keyword>
<name>A0AA87ZZC3_FICCA</name>
<sequence>MLTLWLQALRFYNCNNLQLNGFTSLNRPSKHIGLQSCSNVSVSHLHIRVPKTSPNTDGILISGSSQINIFHSIIGTGDAIKSGSSHINIILVACGPGHGISVGSLGIGGGNHIVEEVHVRNCSFIGTTNGARIKTRKVISILITSVRYFVLLSPNLSSYNNVHPNF</sequence>